<feature type="non-terminal residue" evidence="6">
    <location>
        <position position="1"/>
    </location>
</feature>
<evidence type="ECO:0000256" key="1">
    <source>
        <dbReference type="ARBA" id="ARBA00004370"/>
    </source>
</evidence>
<dbReference type="PANTHER" id="PTHR23503:SF106">
    <property type="entry name" value="MAJOR FACILITATOR SUPERFAMILY (MFS) PROFILE DOMAIN-CONTAINING PROTEIN"/>
    <property type="match status" value="1"/>
</dbReference>
<dbReference type="EMBL" id="UYRW01015677">
    <property type="protein sequence ID" value="VDN02236.1"/>
    <property type="molecule type" value="Genomic_DNA"/>
</dbReference>
<dbReference type="InterPro" id="IPR005828">
    <property type="entry name" value="MFS_sugar_transport-like"/>
</dbReference>
<keyword evidence="3 5" id="KW-1133">Transmembrane helix</keyword>
<dbReference type="SUPFAM" id="SSF103473">
    <property type="entry name" value="MFS general substrate transporter"/>
    <property type="match status" value="1"/>
</dbReference>
<keyword evidence="7" id="KW-1185">Reference proteome</keyword>
<evidence type="ECO:0000313" key="7">
    <source>
        <dbReference type="Proteomes" id="UP000271087"/>
    </source>
</evidence>
<dbReference type="PANTHER" id="PTHR23503">
    <property type="entry name" value="SOLUTE CARRIER FAMILY 2"/>
    <property type="match status" value="1"/>
</dbReference>
<feature type="transmembrane region" description="Helical" evidence="5">
    <location>
        <begin position="52"/>
        <end position="72"/>
    </location>
</feature>
<evidence type="ECO:0000256" key="2">
    <source>
        <dbReference type="ARBA" id="ARBA00022692"/>
    </source>
</evidence>
<dbReference type="GO" id="GO:0015149">
    <property type="term" value="F:hexose transmembrane transporter activity"/>
    <property type="evidence" value="ECO:0007669"/>
    <property type="project" value="TreeGrafter"/>
</dbReference>
<dbReference type="GO" id="GO:0016020">
    <property type="term" value="C:membrane"/>
    <property type="evidence" value="ECO:0007669"/>
    <property type="project" value="UniProtKB-SubCell"/>
</dbReference>
<name>A0A3P7N7L7_ONCOC</name>
<organism evidence="6 7">
    <name type="scientific">Onchocerca ochengi</name>
    <name type="common">Filarial nematode worm</name>
    <dbReference type="NCBI Taxonomy" id="42157"/>
    <lineage>
        <taxon>Eukaryota</taxon>
        <taxon>Metazoa</taxon>
        <taxon>Ecdysozoa</taxon>
        <taxon>Nematoda</taxon>
        <taxon>Chromadorea</taxon>
        <taxon>Rhabditida</taxon>
        <taxon>Spirurina</taxon>
        <taxon>Spiruromorpha</taxon>
        <taxon>Filarioidea</taxon>
        <taxon>Onchocercidae</taxon>
        <taxon>Onchocerca</taxon>
    </lineage>
</organism>
<comment type="subcellular location">
    <subcellularLocation>
        <location evidence="1">Membrane</location>
    </subcellularLocation>
</comment>
<dbReference type="Gene3D" id="1.20.1250.20">
    <property type="entry name" value="MFS general substrate transporter like domains"/>
    <property type="match status" value="1"/>
</dbReference>
<evidence type="ECO:0000256" key="3">
    <source>
        <dbReference type="ARBA" id="ARBA00022989"/>
    </source>
</evidence>
<dbReference type="AlphaFoldDB" id="A0A3P7N7L7"/>
<dbReference type="InterPro" id="IPR045263">
    <property type="entry name" value="GLUT"/>
</dbReference>
<accession>A0A3P7N7L7</accession>
<dbReference type="InterPro" id="IPR036259">
    <property type="entry name" value="MFS_trans_sf"/>
</dbReference>
<sequence>IGIGPIAWFIATELADPCYRTQVESLSISAQYLTCFLCPIIYLPLEELIGPISFLIFIIPLTITALCIYYFMPETRNRSPEEIHELLEGKN</sequence>
<evidence type="ECO:0008006" key="8">
    <source>
        <dbReference type="Google" id="ProtNLM"/>
    </source>
</evidence>
<dbReference type="Pfam" id="PF00083">
    <property type="entry name" value="Sugar_tr"/>
    <property type="match status" value="1"/>
</dbReference>
<evidence type="ECO:0000256" key="5">
    <source>
        <dbReference type="SAM" id="Phobius"/>
    </source>
</evidence>
<proteinExistence type="predicted"/>
<reference evidence="6 7" key="1">
    <citation type="submission" date="2018-08" db="EMBL/GenBank/DDBJ databases">
        <authorList>
            <person name="Laetsch R D."/>
            <person name="Stevens L."/>
            <person name="Kumar S."/>
            <person name="Blaxter L. M."/>
        </authorList>
    </citation>
    <scope>NUCLEOTIDE SEQUENCE [LARGE SCALE GENOMIC DNA]</scope>
</reference>
<dbReference type="Proteomes" id="UP000271087">
    <property type="component" value="Unassembled WGS sequence"/>
</dbReference>
<keyword evidence="2 5" id="KW-0812">Transmembrane</keyword>
<evidence type="ECO:0000313" key="6">
    <source>
        <dbReference type="EMBL" id="VDN02236.1"/>
    </source>
</evidence>
<protein>
    <recommendedName>
        <fullName evidence="8">Major facilitator superfamily (MFS) profile domain-containing protein</fullName>
    </recommendedName>
</protein>
<dbReference type="OrthoDB" id="4540492at2759"/>
<gene>
    <name evidence="6" type="ORF">NOO_LOCUS13473</name>
</gene>
<evidence type="ECO:0000256" key="4">
    <source>
        <dbReference type="ARBA" id="ARBA00023136"/>
    </source>
</evidence>
<keyword evidence="4 5" id="KW-0472">Membrane</keyword>